<organism evidence="12 13">
    <name type="scientific">Cobetia crustatorum</name>
    <dbReference type="NCBI Taxonomy" id="553385"/>
    <lineage>
        <taxon>Bacteria</taxon>
        <taxon>Pseudomonadati</taxon>
        <taxon>Pseudomonadota</taxon>
        <taxon>Gammaproteobacteria</taxon>
        <taxon>Oceanospirillales</taxon>
        <taxon>Halomonadaceae</taxon>
        <taxon>Cobetia</taxon>
    </lineage>
</organism>
<dbReference type="InterPro" id="IPR050241">
    <property type="entry name" value="NAD-cap_RNA_hydrolase_NudC"/>
</dbReference>
<dbReference type="InterPro" id="IPR015376">
    <property type="entry name" value="Znr_NADH_PPase"/>
</dbReference>
<evidence type="ECO:0000256" key="8">
    <source>
        <dbReference type="ARBA" id="ARBA00023027"/>
    </source>
</evidence>
<dbReference type="GO" id="GO:0006742">
    <property type="term" value="P:NADP+ catabolic process"/>
    <property type="evidence" value="ECO:0007669"/>
    <property type="project" value="TreeGrafter"/>
</dbReference>
<evidence type="ECO:0000259" key="11">
    <source>
        <dbReference type="PROSITE" id="PS51462"/>
    </source>
</evidence>
<dbReference type="NCBIfam" id="NF001299">
    <property type="entry name" value="PRK00241.1"/>
    <property type="match status" value="1"/>
</dbReference>
<keyword evidence="6 10" id="KW-0378">Hydrolase</keyword>
<dbReference type="Pfam" id="PF00293">
    <property type="entry name" value="NUDIX"/>
    <property type="match status" value="1"/>
</dbReference>
<dbReference type="InterPro" id="IPR015797">
    <property type="entry name" value="NUDIX_hydrolase-like_dom_sf"/>
</dbReference>
<comment type="catalytic activity">
    <reaction evidence="9">
        <text>a 5'-end NAD(+)-phospho-ribonucleoside in mRNA + H2O = a 5'-end phospho-adenosine-phospho-ribonucleoside in mRNA + beta-nicotinamide D-ribonucleotide + 2 H(+)</text>
        <dbReference type="Rhea" id="RHEA:60876"/>
        <dbReference type="Rhea" id="RHEA-COMP:15698"/>
        <dbReference type="Rhea" id="RHEA-COMP:15719"/>
        <dbReference type="ChEBI" id="CHEBI:14649"/>
        <dbReference type="ChEBI" id="CHEBI:15377"/>
        <dbReference type="ChEBI" id="CHEBI:15378"/>
        <dbReference type="ChEBI" id="CHEBI:144029"/>
        <dbReference type="ChEBI" id="CHEBI:144051"/>
    </reaction>
    <physiologicalReaction direction="left-to-right" evidence="9">
        <dbReference type="Rhea" id="RHEA:60877"/>
    </physiologicalReaction>
</comment>
<dbReference type="OrthoDB" id="9791656at2"/>
<proteinExistence type="inferred from homology"/>
<dbReference type="InterPro" id="IPR049734">
    <property type="entry name" value="NudC-like_C"/>
</dbReference>
<dbReference type="RefSeq" id="WP_144727525.1">
    <property type="nucleotide sequence ID" value="NZ_CAWOWR010000116.1"/>
</dbReference>
<name>A0A558HLL8_9GAMM</name>
<dbReference type="Proteomes" id="UP000319941">
    <property type="component" value="Unassembled WGS sequence"/>
</dbReference>
<gene>
    <name evidence="12" type="primary">nudC</name>
    <name evidence="12" type="ORF">FQP86_09495</name>
</gene>
<evidence type="ECO:0000256" key="6">
    <source>
        <dbReference type="ARBA" id="ARBA00022801"/>
    </source>
</evidence>
<dbReference type="EC" id="3.6.1.22" evidence="4"/>
<reference evidence="12 13" key="1">
    <citation type="submission" date="2019-07" db="EMBL/GenBank/DDBJ databases">
        <title>Diversity of Bacteria from Kongsfjorden, Arctic.</title>
        <authorList>
            <person name="Yu Y."/>
        </authorList>
    </citation>
    <scope>NUCLEOTIDE SEQUENCE [LARGE SCALE GENOMIC DNA]</scope>
    <source>
        <strain evidence="12 13">SM1923</strain>
    </source>
</reference>
<comment type="caution">
    <text evidence="12">The sequence shown here is derived from an EMBL/GenBank/DDBJ whole genome shotgun (WGS) entry which is preliminary data.</text>
</comment>
<dbReference type="InterPro" id="IPR000086">
    <property type="entry name" value="NUDIX_hydrolase_dom"/>
</dbReference>
<evidence type="ECO:0000256" key="10">
    <source>
        <dbReference type="RuleBase" id="RU003476"/>
    </source>
</evidence>
<protein>
    <recommendedName>
        <fullName evidence="4">NAD(+) diphosphatase</fullName>
        <ecNumber evidence="4">3.6.1.22</ecNumber>
    </recommendedName>
</protein>
<evidence type="ECO:0000256" key="9">
    <source>
        <dbReference type="ARBA" id="ARBA00023679"/>
    </source>
</evidence>
<dbReference type="GO" id="GO:0110153">
    <property type="term" value="F:RNA NAD-cap (NMN-forming) hydrolase activity"/>
    <property type="evidence" value="ECO:0007669"/>
    <property type="project" value="RHEA"/>
</dbReference>
<dbReference type="PANTHER" id="PTHR42904:SF6">
    <property type="entry name" value="NAD-CAPPED RNA HYDROLASE NUDT12"/>
    <property type="match status" value="1"/>
</dbReference>
<evidence type="ECO:0000256" key="4">
    <source>
        <dbReference type="ARBA" id="ARBA00012381"/>
    </source>
</evidence>
<dbReference type="EMBL" id="VNFH01000006">
    <property type="protein sequence ID" value="TVU70040.1"/>
    <property type="molecule type" value="Genomic_DNA"/>
</dbReference>
<dbReference type="GO" id="GO:0035529">
    <property type="term" value="F:NADH pyrophosphatase activity"/>
    <property type="evidence" value="ECO:0007669"/>
    <property type="project" value="TreeGrafter"/>
</dbReference>
<keyword evidence="5" id="KW-0479">Metal-binding</keyword>
<comment type="cofactor">
    <cofactor evidence="1">
        <name>Mg(2+)</name>
        <dbReference type="ChEBI" id="CHEBI:18420"/>
    </cofactor>
</comment>
<dbReference type="Gene3D" id="3.90.79.10">
    <property type="entry name" value="Nucleoside Triphosphate Pyrophosphohydrolase"/>
    <property type="match status" value="1"/>
</dbReference>
<evidence type="ECO:0000256" key="2">
    <source>
        <dbReference type="ARBA" id="ARBA00001947"/>
    </source>
</evidence>
<dbReference type="Gene3D" id="3.90.79.20">
    <property type="match status" value="1"/>
</dbReference>
<dbReference type="CDD" id="cd03429">
    <property type="entry name" value="NUDIX_NADH_pyrophosphatase_Nudt13"/>
    <property type="match status" value="1"/>
</dbReference>
<evidence type="ECO:0000256" key="3">
    <source>
        <dbReference type="ARBA" id="ARBA00009595"/>
    </source>
</evidence>
<evidence type="ECO:0000256" key="7">
    <source>
        <dbReference type="ARBA" id="ARBA00022842"/>
    </source>
</evidence>
<dbReference type="GO" id="GO:0019677">
    <property type="term" value="P:NAD+ catabolic process"/>
    <property type="evidence" value="ECO:0007669"/>
    <property type="project" value="TreeGrafter"/>
</dbReference>
<evidence type="ECO:0000256" key="1">
    <source>
        <dbReference type="ARBA" id="ARBA00001946"/>
    </source>
</evidence>
<comment type="similarity">
    <text evidence="3">Belongs to the Nudix hydrolase family. NudC subfamily.</text>
</comment>
<accession>A0A558HLL8</accession>
<keyword evidence="8" id="KW-0520">NAD</keyword>
<evidence type="ECO:0000313" key="13">
    <source>
        <dbReference type="Proteomes" id="UP000319941"/>
    </source>
</evidence>
<dbReference type="STRING" id="553385.GCA_000591415_00005"/>
<dbReference type="PRINTS" id="PR00502">
    <property type="entry name" value="NUDIXFAMILY"/>
</dbReference>
<keyword evidence="13" id="KW-1185">Reference proteome</keyword>
<evidence type="ECO:0000256" key="5">
    <source>
        <dbReference type="ARBA" id="ARBA00022723"/>
    </source>
</evidence>
<dbReference type="AlphaFoldDB" id="A0A558HLL8"/>
<dbReference type="PANTHER" id="PTHR42904">
    <property type="entry name" value="NUDIX HYDROLASE, NUDC SUBFAMILY"/>
    <property type="match status" value="1"/>
</dbReference>
<dbReference type="InterPro" id="IPR020084">
    <property type="entry name" value="NUDIX_hydrolase_CS"/>
</dbReference>
<dbReference type="PROSITE" id="PS00893">
    <property type="entry name" value="NUDIX_BOX"/>
    <property type="match status" value="1"/>
</dbReference>
<dbReference type="GO" id="GO:0046872">
    <property type="term" value="F:metal ion binding"/>
    <property type="evidence" value="ECO:0007669"/>
    <property type="project" value="UniProtKB-KW"/>
</dbReference>
<dbReference type="PROSITE" id="PS51462">
    <property type="entry name" value="NUDIX"/>
    <property type="match status" value="1"/>
</dbReference>
<sequence length="257" mass="28629">MLVRDLSRMASRHGYLIRIGREGVAPAADGGIIQPQCDWPSGAIGIGEWQGAPIAALGEAGSPEWPAARQWLHSLPRDQFPLLSSALQVLKWMRDHRFCGRCGKRMKRLEHEFAMHCTGCQHRSYPRISPCIITLITRGRELLLARSPRFGPGMYSTLAGFIEAGESAEEAVRREVFEEVGVEVGRVSYFQSQSWPFPHSFMLGYYAEYAGGDIVLDGAEIEDAQWFTPEDLPGLPPRFSISHALIDNFLRSVASGR</sequence>
<dbReference type="GO" id="GO:0005829">
    <property type="term" value="C:cytosol"/>
    <property type="evidence" value="ECO:0007669"/>
    <property type="project" value="TreeGrafter"/>
</dbReference>
<dbReference type="Pfam" id="PF09297">
    <property type="entry name" value="Zn_ribbon_NUD"/>
    <property type="match status" value="1"/>
</dbReference>
<feature type="domain" description="Nudix hydrolase" evidence="11">
    <location>
        <begin position="126"/>
        <end position="249"/>
    </location>
</feature>
<evidence type="ECO:0000313" key="12">
    <source>
        <dbReference type="EMBL" id="TVU70040.1"/>
    </source>
</evidence>
<dbReference type="InterPro" id="IPR020476">
    <property type="entry name" value="Nudix_hydrolase"/>
</dbReference>
<keyword evidence="7" id="KW-0460">Magnesium</keyword>
<dbReference type="SUPFAM" id="SSF55811">
    <property type="entry name" value="Nudix"/>
    <property type="match status" value="2"/>
</dbReference>
<comment type="cofactor">
    <cofactor evidence="2">
        <name>Zn(2+)</name>
        <dbReference type="ChEBI" id="CHEBI:29105"/>
    </cofactor>
</comment>